<reference evidence="3" key="2">
    <citation type="submission" date="2015-01" db="EMBL/GenBank/DDBJ databases">
        <title>Evolutionary Origins and Diversification of the Mycorrhizal Mutualists.</title>
        <authorList>
            <consortium name="DOE Joint Genome Institute"/>
            <consortium name="Mycorrhizal Genomics Consortium"/>
            <person name="Kohler A."/>
            <person name="Kuo A."/>
            <person name="Nagy L.G."/>
            <person name="Floudas D."/>
            <person name="Copeland A."/>
            <person name="Barry K.W."/>
            <person name="Cichocki N."/>
            <person name="Veneault-Fourrey C."/>
            <person name="LaButti K."/>
            <person name="Lindquist E.A."/>
            <person name="Lipzen A."/>
            <person name="Lundell T."/>
            <person name="Morin E."/>
            <person name="Murat C."/>
            <person name="Riley R."/>
            <person name="Ohm R."/>
            <person name="Sun H."/>
            <person name="Tunlid A."/>
            <person name="Henrissat B."/>
            <person name="Grigoriev I.V."/>
            <person name="Hibbett D.S."/>
            <person name="Martin F."/>
        </authorList>
    </citation>
    <scope>NUCLEOTIDE SEQUENCE [LARGE SCALE GENOMIC DNA]</scope>
    <source>
        <strain evidence="3">MUT 4182</strain>
    </source>
</reference>
<accession>A0A0C3QB92</accession>
<evidence type="ECO:0000313" key="3">
    <source>
        <dbReference type="Proteomes" id="UP000054248"/>
    </source>
</evidence>
<dbReference type="EMBL" id="KN823004">
    <property type="protein sequence ID" value="KIO27720.1"/>
    <property type="molecule type" value="Genomic_DNA"/>
</dbReference>
<dbReference type="OrthoDB" id="9514740at2759"/>
<proteinExistence type="predicted"/>
<feature type="domain" description="PARP catalytic" evidence="1">
    <location>
        <begin position="86"/>
        <end position="167"/>
    </location>
</feature>
<dbReference type="PANTHER" id="PTHR31681">
    <property type="entry name" value="C2H2-LIKE ZINC FINGER PROTEIN"/>
    <property type="match status" value="1"/>
</dbReference>
<feature type="non-terminal residue" evidence="2">
    <location>
        <position position="1"/>
    </location>
</feature>
<evidence type="ECO:0000259" key="1">
    <source>
        <dbReference type="Pfam" id="PF00644"/>
    </source>
</evidence>
<name>A0A0C3QB92_9AGAM</name>
<dbReference type="STRING" id="1051891.A0A0C3QB92"/>
<gene>
    <name evidence="2" type="ORF">M407DRAFT_232371</name>
</gene>
<reference evidence="2 3" key="1">
    <citation type="submission" date="2014-04" db="EMBL/GenBank/DDBJ databases">
        <authorList>
            <consortium name="DOE Joint Genome Institute"/>
            <person name="Kuo A."/>
            <person name="Girlanda M."/>
            <person name="Perotto S."/>
            <person name="Kohler A."/>
            <person name="Nagy L.G."/>
            <person name="Floudas D."/>
            <person name="Copeland A."/>
            <person name="Barry K.W."/>
            <person name="Cichocki N."/>
            <person name="Veneault-Fourrey C."/>
            <person name="LaButti K."/>
            <person name="Lindquist E.A."/>
            <person name="Lipzen A."/>
            <person name="Lundell T."/>
            <person name="Morin E."/>
            <person name="Murat C."/>
            <person name="Sun H."/>
            <person name="Tunlid A."/>
            <person name="Henrissat B."/>
            <person name="Grigoriev I.V."/>
            <person name="Hibbett D.S."/>
            <person name="Martin F."/>
            <person name="Nordberg H.P."/>
            <person name="Cantor M.N."/>
            <person name="Hua S.X."/>
        </authorList>
    </citation>
    <scope>NUCLEOTIDE SEQUENCE [LARGE SCALE GENOMIC DNA]</scope>
    <source>
        <strain evidence="2 3">MUT 4182</strain>
    </source>
</reference>
<keyword evidence="3" id="KW-1185">Reference proteome</keyword>
<dbReference type="GO" id="GO:0003950">
    <property type="term" value="F:NAD+ poly-ADP-ribosyltransferase activity"/>
    <property type="evidence" value="ECO:0007669"/>
    <property type="project" value="InterPro"/>
</dbReference>
<dbReference type="SUPFAM" id="SSF56399">
    <property type="entry name" value="ADP-ribosylation"/>
    <property type="match status" value="1"/>
</dbReference>
<dbReference type="InterPro" id="IPR012317">
    <property type="entry name" value="Poly(ADP-ribose)pol_cat_dom"/>
</dbReference>
<dbReference type="AlphaFoldDB" id="A0A0C3QB92"/>
<dbReference type="Proteomes" id="UP000054248">
    <property type="component" value="Unassembled WGS sequence"/>
</dbReference>
<dbReference type="PANTHER" id="PTHR31681:SF3">
    <property type="entry name" value="OS04G0690100 PROTEIN"/>
    <property type="match status" value="1"/>
</dbReference>
<evidence type="ECO:0000313" key="2">
    <source>
        <dbReference type="EMBL" id="KIO27720.1"/>
    </source>
</evidence>
<dbReference type="HOGENOM" id="CLU_039434_1_1_1"/>
<organism evidence="2 3">
    <name type="scientific">Tulasnella calospora MUT 4182</name>
    <dbReference type="NCBI Taxonomy" id="1051891"/>
    <lineage>
        <taxon>Eukaryota</taxon>
        <taxon>Fungi</taxon>
        <taxon>Dikarya</taxon>
        <taxon>Basidiomycota</taxon>
        <taxon>Agaricomycotina</taxon>
        <taxon>Agaricomycetes</taxon>
        <taxon>Cantharellales</taxon>
        <taxon>Tulasnellaceae</taxon>
        <taxon>Tulasnella</taxon>
    </lineage>
</organism>
<protein>
    <recommendedName>
        <fullName evidence="1">PARP catalytic domain-containing protein</fullName>
    </recommendedName>
</protein>
<dbReference type="Gene3D" id="3.90.228.10">
    <property type="match status" value="1"/>
</dbReference>
<dbReference type="Pfam" id="PF00644">
    <property type="entry name" value="PARP"/>
    <property type="match status" value="1"/>
</dbReference>
<sequence length="246" mass="27079">VARHFENGWKHEHKKVPNIKRIFAVCLPDHLNETYEEYNDRLERQNGWRGANEQLVFHGTERICSLGEKDEHVTLCQRTTCRLCCILQTSFLVSKAGSAGRSFKRFGPGIYTSSVSSKADDYAIPPWLSDDKAMIVAKVSLGKISIHYKTTQHLTGPPLGYDSVLGDAGVDLNYDEQVLYKNEAVRPAYVVIYQRPLAIGAPTFTMPRSAAQTTLSNTAATLTAAATAAMATATMNSSASNDCTIM</sequence>